<evidence type="ECO:0000256" key="4">
    <source>
        <dbReference type="ARBA" id="ARBA00022989"/>
    </source>
</evidence>
<proteinExistence type="predicted"/>
<dbReference type="PANTHER" id="PTHR22750">
    <property type="entry name" value="G-PROTEIN COUPLED RECEPTOR"/>
    <property type="match status" value="1"/>
</dbReference>
<evidence type="ECO:0000256" key="9">
    <source>
        <dbReference type="SAM" id="Phobius"/>
    </source>
</evidence>
<keyword evidence="4 9" id="KW-1133">Transmembrane helix</keyword>
<dbReference type="PROSITE" id="PS50262">
    <property type="entry name" value="G_PROTEIN_RECEP_F1_2"/>
    <property type="match status" value="1"/>
</dbReference>
<feature type="transmembrane region" description="Helical" evidence="9">
    <location>
        <begin position="163"/>
        <end position="188"/>
    </location>
</feature>
<feature type="domain" description="G-protein coupled receptors family 1 profile" evidence="10">
    <location>
        <begin position="103"/>
        <end position="265"/>
    </location>
</feature>
<comment type="subcellular location">
    <subcellularLocation>
        <location evidence="1">Cell membrane</location>
        <topology evidence="1">Multi-pass membrane protein</topology>
    </subcellularLocation>
</comment>
<evidence type="ECO:0000256" key="8">
    <source>
        <dbReference type="ARBA" id="ARBA00023224"/>
    </source>
</evidence>
<sequence>MILSINITLIPLCVDFDSQGDYFLFIFHILAGASTILVAGSVACGIINTRSLLGQNRFIFMLNTSICDTMTGCGIFYQFLFDVRVEFPSKNGTYYILPSLLGVNIMTFLFAQFDRYFAVCHPFFYGRFITTRVIICVNVYSWVHVYSLLAIQHMVPLSKAIEIGIYSRISLMVIIITKIIMTIKLLVVARYQLLREPPGPERDSKKESLLIIVLVVVFFLLLWGPSMLYTVLSSLTGQYLYIENDAVNPMKILSRSNALCTPSLYLCASPSLKKAVWETVWSKICCCKRLVRLVAVMNGN</sequence>
<dbReference type="InterPro" id="IPR017452">
    <property type="entry name" value="GPCR_Rhodpsn_7TM"/>
</dbReference>
<keyword evidence="3 9" id="KW-0812">Transmembrane</keyword>
<dbReference type="GeneID" id="108896395"/>
<dbReference type="KEGG" id="lcf:108896395"/>
<feature type="transmembrane region" description="Helical" evidence="9">
    <location>
        <begin position="22"/>
        <end position="46"/>
    </location>
</feature>
<evidence type="ECO:0000256" key="2">
    <source>
        <dbReference type="ARBA" id="ARBA00022475"/>
    </source>
</evidence>
<accession>A0AAJ7QAP3</accession>
<dbReference type="SUPFAM" id="SSF81321">
    <property type="entry name" value="Family A G protein-coupled receptor-like"/>
    <property type="match status" value="1"/>
</dbReference>
<evidence type="ECO:0000256" key="1">
    <source>
        <dbReference type="ARBA" id="ARBA00004651"/>
    </source>
</evidence>
<dbReference type="InterPro" id="IPR000276">
    <property type="entry name" value="GPCR_Rhodpsn"/>
</dbReference>
<evidence type="ECO:0000256" key="3">
    <source>
        <dbReference type="ARBA" id="ARBA00022692"/>
    </source>
</evidence>
<keyword evidence="7" id="KW-0675">Receptor</keyword>
<keyword evidence="8" id="KW-0807">Transducer</keyword>
<keyword evidence="2" id="KW-1003">Cell membrane</keyword>
<reference evidence="12" key="1">
    <citation type="submission" date="2025-08" db="UniProtKB">
        <authorList>
            <consortium name="RefSeq"/>
        </authorList>
    </citation>
    <scope>IDENTIFICATION</scope>
    <source>
        <tissue evidence="12">Brain</tissue>
    </source>
</reference>
<evidence type="ECO:0000256" key="6">
    <source>
        <dbReference type="ARBA" id="ARBA00023136"/>
    </source>
</evidence>
<dbReference type="AlphaFoldDB" id="A0AAJ7QAP3"/>
<feature type="transmembrane region" description="Helical" evidence="9">
    <location>
        <begin position="209"/>
        <end position="232"/>
    </location>
</feature>
<evidence type="ECO:0000313" key="12">
    <source>
        <dbReference type="RefSeq" id="XP_018551062.1"/>
    </source>
</evidence>
<dbReference type="Pfam" id="PF00001">
    <property type="entry name" value="7tm_1"/>
    <property type="match status" value="1"/>
</dbReference>
<evidence type="ECO:0000313" key="11">
    <source>
        <dbReference type="Proteomes" id="UP000694890"/>
    </source>
</evidence>
<feature type="transmembrane region" description="Helical" evidence="9">
    <location>
        <begin position="58"/>
        <end position="80"/>
    </location>
</feature>
<keyword evidence="5" id="KW-0297">G-protein coupled receptor</keyword>
<dbReference type="RefSeq" id="XP_018551062.1">
    <property type="nucleotide sequence ID" value="XM_018695546.1"/>
</dbReference>
<dbReference type="GO" id="GO:0004930">
    <property type="term" value="F:G protein-coupled receptor activity"/>
    <property type="evidence" value="ECO:0007669"/>
    <property type="project" value="UniProtKB-KW"/>
</dbReference>
<evidence type="ECO:0000259" key="10">
    <source>
        <dbReference type="PROSITE" id="PS50262"/>
    </source>
</evidence>
<evidence type="ECO:0000256" key="5">
    <source>
        <dbReference type="ARBA" id="ARBA00023040"/>
    </source>
</evidence>
<dbReference type="CDD" id="cd00637">
    <property type="entry name" value="7tm_classA_rhodopsin-like"/>
    <property type="match status" value="1"/>
</dbReference>
<name>A0AAJ7QAP3_LATCA</name>
<evidence type="ECO:0000256" key="7">
    <source>
        <dbReference type="ARBA" id="ARBA00023170"/>
    </source>
</evidence>
<gene>
    <name evidence="12" type="primary">LOC108896395</name>
</gene>
<dbReference type="Gene3D" id="1.20.1070.10">
    <property type="entry name" value="Rhodopsin 7-helix transmembrane proteins"/>
    <property type="match status" value="1"/>
</dbReference>
<feature type="transmembrane region" description="Helical" evidence="9">
    <location>
        <begin position="92"/>
        <end position="111"/>
    </location>
</feature>
<protein>
    <submittedName>
        <fullName evidence="12">Uncharacterized protein LOC108896395</fullName>
    </submittedName>
</protein>
<organism evidence="11 12">
    <name type="scientific">Lates calcarifer</name>
    <name type="common">Barramundi</name>
    <name type="synonym">Holocentrus calcarifer</name>
    <dbReference type="NCBI Taxonomy" id="8187"/>
    <lineage>
        <taxon>Eukaryota</taxon>
        <taxon>Metazoa</taxon>
        <taxon>Chordata</taxon>
        <taxon>Craniata</taxon>
        <taxon>Vertebrata</taxon>
        <taxon>Euteleostomi</taxon>
        <taxon>Actinopterygii</taxon>
        <taxon>Neopterygii</taxon>
        <taxon>Teleostei</taxon>
        <taxon>Neoteleostei</taxon>
        <taxon>Acanthomorphata</taxon>
        <taxon>Carangaria</taxon>
        <taxon>Carangaria incertae sedis</taxon>
        <taxon>Centropomidae</taxon>
        <taxon>Lates</taxon>
    </lineage>
</organism>
<keyword evidence="6 9" id="KW-0472">Membrane</keyword>
<dbReference type="Proteomes" id="UP000694890">
    <property type="component" value="Linkage group LG13"/>
</dbReference>
<dbReference type="GO" id="GO:0005886">
    <property type="term" value="C:plasma membrane"/>
    <property type="evidence" value="ECO:0007669"/>
    <property type="project" value="UniProtKB-SubCell"/>
</dbReference>